<reference evidence="2" key="1">
    <citation type="submission" date="2018-05" db="EMBL/GenBank/DDBJ databases">
        <authorList>
            <person name="Lanie J.A."/>
            <person name="Ng W.-L."/>
            <person name="Kazmierczak K.M."/>
            <person name="Andrzejewski T.M."/>
            <person name="Davidsen T.M."/>
            <person name="Wayne K.J."/>
            <person name="Tettelin H."/>
            <person name="Glass J.I."/>
            <person name="Rusch D."/>
            <person name="Podicherti R."/>
            <person name="Tsui H.-C.T."/>
            <person name="Winkler M.E."/>
        </authorList>
    </citation>
    <scope>NUCLEOTIDE SEQUENCE</scope>
</reference>
<dbReference type="Gene3D" id="2.60.40.680">
    <property type="match status" value="1"/>
</dbReference>
<feature type="domain" description="Cohesin" evidence="1">
    <location>
        <begin position="121"/>
        <end position="222"/>
    </location>
</feature>
<name>A0A382J003_9ZZZZ</name>
<dbReference type="EMBL" id="UINC01070531">
    <property type="protein sequence ID" value="SVC04752.1"/>
    <property type="molecule type" value="Genomic_DNA"/>
</dbReference>
<organism evidence="2">
    <name type="scientific">marine metagenome</name>
    <dbReference type="NCBI Taxonomy" id="408172"/>
    <lineage>
        <taxon>unclassified sequences</taxon>
        <taxon>metagenomes</taxon>
        <taxon>ecological metagenomes</taxon>
    </lineage>
</organism>
<dbReference type="AlphaFoldDB" id="A0A382J003"/>
<sequence length="259" mass="29511">MISLIISCRSDSDQSDILSIPQFRISFPEEGKSQISRILIFIEGYNRKLLPQEFLVKEDMMEVGLDFTIPIDAEEIRVEAYDKDNRLIFDGDAEVSFTNNVPIDINLSPIMPMIKLKMISNVVSAGETFGIQVLLRYAEDVFAVAFEIEYDPEFLQVTDVVEGELWNDKILMISDHEFESRPPGKLNIGITQLESGKIKNSGEIAVVRFWAKQVGESTIRLIDNNRLRIEKANGKLIDNYESIAEFIDQAKISVEIKER</sequence>
<dbReference type="CDD" id="cd08547">
    <property type="entry name" value="Type_II_cohesin"/>
    <property type="match status" value="1"/>
</dbReference>
<dbReference type="SUPFAM" id="SSF49384">
    <property type="entry name" value="Carbohydrate-binding domain"/>
    <property type="match status" value="1"/>
</dbReference>
<gene>
    <name evidence="2" type="ORF">METZ01_LOCUS257606</name>
</gene>
<dbReference type="InterPro" id="IPR002102">
    <property type="entry name" value="Cohesin_dom"/>
</dbReference>
<dbReference type="InterPro" id="IPR008965">
    <property type="entry name" value="CBM2/CBM3_carb-bd_dom_sf"/>
</dbReference>
<dbReference type="Pfam" id="PF00963">
    <property type="entry name" value="Cohesin"/>
    <property type="match status" value="1"/>
</dbReference>
<evidence type="ECO:0000313" key="2">
    <source>
        <dbReference type="EMBL" id="SVC04752.1"/>
    </source>
</evidence>
<protein>
    <recommendedName>
        <fullName evidence="1">Cohesin domain-containing protein</fullName>
    </recommendedName>
</protein>
<dbReference type="GO" id="GO:0000272">
    <property type="term" value="P:polysaccharide catabolic process"/>
    <property type="evidence" value="ECO:0007669"/>
    <property type="project" value="InterPro"/>
</dbReference>
<dbReference type="GO" id="GO:0030246">
    <property type="term" value="F:carbohydrate binding"/>
    <property type="evidence" value="ECO:0007669"/>
    <property type="project" value="InterPro"/>
</dbReference>
<accession>A0A382J003</accession>
<proteinExistence type="predicted"/>
<evidence type="ECO:0000259" key="1">
    <source>
        <dbReference type="Pfam" id="PF00963"/>
    </source>
</evidence>